<gene>
    <name evidence="12" type="primary">fluC</name>
    <name evidence="12" type="synonym">crcB</name>
    <name evidence="13" type="ORF">IAB19_02060</name>
</gene>
<comment type="similarity">
    <text evidence="10 12">Belongs to the fluoride channel Fluc/FEX (TC 1.A.43) family.</text>
</comment>
<reference evidence="13" key="1">
    <citation type="submission" date="2020-10" db="EMBL/GenBank/DDBJ databases">
        <authorList>
            <person name="Gilroy R."/>
        </authorList>
    </citation>
    <scope>NUCLEOTIDE SEQUENCE</scope>
    <source>
        <strain evidence="13">17213</strain>
    </source>
</reference>
<keyword evidence="6" id="KW-0915">Sodium</keyword>
<comment type="caution">
    <text evidence="12">Lacks conserved residue(s) required for the propagation of feature annotation.</text>
</comment>
<comment type="caution">
    <text evidence="13">The sequence shown here is derived from an EMBL/GenBank/DDBJ whole genome shotgun (WGS) entry which is preliminary data.</text>
</comment>
<dbReference type="HAMAP" id="MF_00454">
    <property type="entry name" value="FluC"/>
    <property type="match status" value="1"/>
</dbReference>
<evidence type="ECO:0000256" key="9">
    <source>
        <dbReference type="ARBA" id="ARBA00023303"/>
    </source>
</evidence>
<evidence type="ECO:0000256" key="11">
    <source>
        <dbReference type="ARBA" id="ARBA00035585"/>
    </source>
</evidence>
<comment type="subcellular location">
    <subcellularLocation>
        <location evidence="1 12">Cell membrane</location>
        <topology evidence="1 12">Multi-pass membrane protein</topology>
    </subcellularLocation>
</comment>
<evidence type="ECO:0000313" key="14">
    <source>
        <dbReference type="Proteomes" id="UP000823631"/>
    </source>
</evidence>
<feature type="transmembrane region" description="Helical" evidence="12">
    <location>
        <begin position="94"/>
        <end position="115"/>
    </location>
</feature>
<dbReference type="GO" id="GO:0005886">
    <property type="term" value="C:plasma membrane"/>
    <property type="evidence" value="ECO:0007669"/>
    <property type="project" value="UniProtKB-SubCell"/>
</dbReference>
<reference evidence="13" key="2">
    <citation type="journal article" date="2021" name="PeerJ">
        <title>Extensive microbial diversity within the chicken gut microbiome revealed by metagenomics and culture.</title>
        <authorList>
            <person name="Gilroy R."/>
            <person name="Ravi A."/>
            <person name="Getino M."/>
            <person name="Pursley I."/>
            <person name="Horton D.L."/>
            <person name="Alikhan N.F."/>
            <person name="Baker D."/>
            <person name="Gharbi K."/>
            <person name="Hall N."/>
            <person name="Watson M."/>
            <person name="Adriaenssens E.M."/>
            <person name="Foster-Nyarko E."/>
            <person name="Jarju S."/>
            <person name="Secka A."/>
            <person name="Antonio M."/>
            <person name="Oren A."/>
            <person name="Chaudhuri R.R."/>
            <person name="La Ragione R."/>
            <person name="Hildebrand F."/>
            <person name="Pallen M.J."/>
        </authorList>
    </citation>
    <scope>NUCLEOTIDE SEQUENCE</scope>
    <source>
        <strain evidence="13">17213</strain>
    </source>
</reference>
<dbReference type="Pfam" id="PF02537">
    <property type="entry name" value="CRCB"/>
    <property type="match status" value="1"/>
</dbReference>
<sequence length="121" mass="12198">MLMMLLIAGAGGLGALLRVSILALCARAHTVLPLGTLTVNILACLACGMVLELQLDKSAAAVLIVGVVGGLGTLSSICSDTINLCAVRQFRVLALYLMLTAVCGLGAGLAGLSLGEALCRM</sequence>
<dbReference type="InterPro" id="IPR003691">
    <property type="entry name" value="FluC"/>
</dbReference>
<evidence type="ECO:0000256" key="3">
    <source>
        <dbReference type="ARBA" id="ARBA00022519"/>
    </source>
</evidence>
<keyword evidence="12" id="KW-0813">Transport</keyword>
<evidence type="ECO:0000256" key="7">
    <source>
        <dbReference type="ARBA" id="ARBA00023065"/>
    </source>
</evidence>
<evidence type="ECO:0000256" key="6">
    <source>
        <dbReference type="ARBA" id="ARBA00023053"/>
    </source>
</evidence>
<keyword evidence="7 12" id="KW-0406">Ion transport</keyword>
<keyword evidence="3" id="KW-0997">Cell inner membrane</keyword>
<evidence type="ECO:0000256" key="5">
    <source>
        <dbReference type="ARBA" id="ARBA00022989"/>
    </source>
</evidence>
<evidence type="ECO:0000256" key="12">
    <source>
        <dbReference type="HAMAP-Rule" id="MF_00454"/>
    </source>
</evidence>
<keyword evidence="4 12" id="KW-0812">Transmembrane</keyword>
<protein>
    <recommendedName>
        <fullName evidence="12">Fluoride-specific ion channel FluC</fullName>
    </recommendedName>
</protein>
<dbReference type="GO" id="GO:0140114">
    <property type="term" value="P:cellular detoxification of fluoride"/>
    <property type="evidence" value="ECO:0007669"/>
    <property type="project" value="UniProtKB-UniRule"/>
</dbReference>
<name>A0A9D9GSS9_9GAMM</name>
<evidence type="ECO:0000256" key="4">
    <source>
        <dbReference type="ARBA" id="ARBA00022692"/>
    </source>
</evidence>
<dbReference type="GO" id="GO:0062054">
    <property type="term" value="F:fluoride channel activity"/>
    <property type="evidence" value="ECO:0007669"/>
    <property type="project" value="UniProtKB-UniRule"/>
</dbReference>
<comment type="function">
    <text evidence="12">Fluoride-specific ion channel. Important for reducing fluoride concentration in the cell, thus reducing its toxicity.</text>
</comment>
<keyword evidence="8 12" id="KW-0472">Membrane</keyword>
<evidence type="ECO:0000313" key="13">
    <source>
        <dbReference type="EMBL" id="MBO8415149.1"/>
    </source>
</evidence>
<evidence type="ECO:0000256" key="1">
    <source>
        <dbReference type="ARBA" id="ARBA00004651"/>
    </source>
</evidence>
<comment type="catalytic activity">
    <reaction evidence="11">
        <text>fluoride(in) = fluoride(out)</text>
        <dbReference type="Rhea" id="RHEA:76159"/>
        <dbReference type="ChEBI" id="CHEBI:17051"/>
    </reaction>
    <physiologicalReaction direction="left-to-right" evidence="11">
        <dbReference type="Rhea" id="RHEA:76160"/>
    </physiologicalReaction>
</comment>
<evidence type="ECO:0000256" key="8">
    <source>
        <dbReference type="ARBA" id="ARBA00023136"/>
    </source>
</evidence>
<accession>A0A9D9GSS9</accession>
<keyword evidence="2 12" id="KW-1003">Cell membrane</keyword>
<evidence type="ECO:0000256" key="10">
    <source>
        <dbReference type="ARBA" id="ARBA00035120"/>
    </source>
</evidence>
<keyword evidence="9 12" id="KW-0407">Ion channel</keyword>
<proteinExistence type="inferred from homology"/>
<dbReference type="EMBL" id="JADINH010000033">
    <property type="protein sequence ID" value="MBO8415149.1"/>
    <property type="molecule type" value="Genomic_DNA"/>
</dbReference>
<keyword evidence="5 12" id="KW-1133">Transmembrane helix</keyword>
<evidence type="ECO:0000256" key="2">
    <source>
        <dbReference type="ARBA" id="ARBA00022475"/>
    </source>
</evidence>
<dbReference type="Proteomes" id="UP000823631">
    <property type="component" value="Unassembled WGS sequence"/>
</dbReference>
<feature type="transmembrane region" description="Helical" evidence="12">
    <location>
        <begin position="60"/>
        <end position="82"/>
    </location>
</feature>
<organism evidence="13 14">
    <name type="scientific">Candidatus Avisuccinivibrio stercorigallinarum</name>
    <dbReference type="NCBI Taxonomy" id="2840704"/>
    <lineage>
        <taxon>Bacteria</taxon>
        <taxon>Pseudomonadati</taxon>
        <taxon>Pseudomonadota</taxon>
        <taxon>Gammaproteobacteria</taxon>
        <taxon>Aeromonadales</taxon>
        <taxon>Succinivibrionaceae</taxon>
        <taxon>Succinivibrionaceae incertae sedis</taxon>
        <taxon>Candidatus Avisuccinivibrio</taxon>
    </lineage>
</organism>
<feature type="transmembrane region" description="Helical" evidence="12">
    <location>
        <begin position="35"/>
        <end position="53"/>
    </location>
</feature>
<dbReference type="AlphaFoldDB" id="A0A9D9GSS9"/>